<dbReference type="Proteomes" id="UP000645828">
    <property type="component" value="Unassembled WGS sequence"/>
</dbReference>
<keyword evidence="4" id="KW-1185">Reference proteome</keyword>
<evidence type="ECO:0000313" key="3">
    <source>
        <dbReference type="EMBL" id="CAD7688290.1"/>
    </source>
</evidence>
<evidence type="ECO:0000313" key="2">
    <source>
        <dbReference type="EMBL" id="CAD7679227.1"/>
    </source>
</evidence>
<organism evidence="2 4">
    <name type="scientific">Nyctereutes procyonoides</name>
    <name type="common">Raccoon dog</name>
    <name type="synonym">Canis procyonoides</name>
    <dbReference type="NCBI Taxonomy" id="34880"/>
    <lineage>
        <taxon>Eukaryota</taxon>
        <taxon>Metazoa</taxon>
        <taxon>Chordata</taxon>
        <taxon>Craniata</taxon>
        <taxon>Vertebrata</taxon>
        <taxon>Euteleostomi</taxon>
        <taxon>Mammalia</taxon>
        <taxon>Eutheria</taxon>
        <taxon>Laurasiatheria</taxon>
        <taxon>Carnivora</taxon>
        <taxon>Caniformia</taxon>
        <taxon>Canidae</taxon>
        <taxon>Nyctereutes</taxon>
    </lineage>
</organism>
<keyword evidence="1" id="KW-1133">Transmembrane helix</keyword>
<proteinExistence type="predicted"/>
<dbReference type="EMBL" id="CAJHUB010000765">
    <property type="protein sequence ID" value="CAD7688290.1"/>
    <property type="molecule type" value="Genomic_DNA"/>
</dbReference>
<feature type="transmembrane region" description="Helical" evidence="1">
    <location>
        <begin position="12"/>
        <end position="38"/>
    </location>
</feature>
<gene>
    <name evidence="2" type="ORF">NYPRO_LOCUS12026</name>
    <name evidence="3" type="ORF">NYPRO_LOCUS21083</name>
</gene>
<accession>A0A811YVJ1</accession>
<reference evidence="2" key="1">
    <citation type="submission" date="2020-12" db="EMBL/GenBank/DDBJ databases">
        <authorList>
            <consortium name="Molecular Ecology Group"/>
        </authorList>
    </citation>
    <scope>NUCLEOTIDE SEQUENCE</scope>
    <source>
        <strain evidence="2">TBG_1078</strain>
    </source>
</reference>
<evidence type="ECO:0000313" key="4">
    <source>
        <dbReference type="Proteomes" id="UP000645828"/>
    </source>
</evidence>
<dbReference type="EMBL" id="CAJHUB010000711">
    <property type="protein sequence ID" value="CAD7679227.1"/>
    <property type="molecule type" value="Genomic_DNA"/>
</dbReference>
<dbReference type="AlphaFoldDB" id="A0A811YVJ1"/>
<name>A0A811YVJ1_NYCPR</name>
<keyword evidence="1" id="KW-0812">Transmembrane</keyword>
<comment type="caution">
    <text evidence="2">The sequence shown here is derived from an EMBL/GenBank/DDBJ whole genome shotgun (WGS) entry which is preliminary data.</text>
</comment>
<keyword evidence="1" id="KW-0472">Membrane</keyword>
<protein>
    <submittedName>
        <fullName evidence="2">(raccoon dog) hypothetical protein</fullName>
    </submittedName>
</protein>
<evidence type="ECO:0000256" key="1">
    <source>
        <dbReference type="SAM" id="Phobius"/>
    </source>
</evidence>
<sequence>MAESIQLQFPFYVLLPVILFNVWLVQCLILICMLFLIFR</sequence>